<accession>A0A895YF68</accession>
<dbReference type="PROSITE" id="PS51733">
    <property type="entry name" value="BPL_LPL_CATALYTIC"/>
    <property type="match status" value="1"/>
</dbReference>
<dbReference type="NCBIfam" id="NF010925">
    <property type="entry name" value="PRK14345.1"/>
    <property type="match status" value="1"/>
</dbReference>
<dbReference type="InterPro" id="IPR000544">
    <property type="entry name" value="Octanoyltransferase"/>
</dbReference>
<evidence type="ECO:0000256" key="3">
    <source>
        <dbReference type="ARBA" id="ARBA00023315"/>
    </source>
</evidence>
<dbReference type="EMBL" id="CP070499">
    <property type="protein sequence ID" value="QSB16457.1"/>
    <property type="molecule type" value="Genomic_DNA"/>
</dbReference>
<dbReference type="RefSeq" id="WP_239678673.1">
    <property type="nucleotide sequence ID" value="NZ_CP070499.1"/>
</dbReference>
<dbReference type="EC" id="2.3.1.181" evidence="5 6"/>
<feature type="domain" description="BPL/LPL catalytic" evidence="10">
    <location>
        <begin position="35"/>
        <end position="216"/>
    </location>
</feature>
<feature type="active site" description="Acyl-thioester intermediate" evidence="5 7">
    <location>
        <position position="180"/>
    </location>
</feature>
<dbReference type="PROSITE" id="PS01313">
    <property type="entry name" value="LIPB"/>
    <property type="match status" value="1"/>
</dbReference>
<evidence type="ECO:0000259" key="10">
    <source>
        <dbReference type="PROSITE" id="PS51733"/>
    </source>
</evidence>
<evidence type="ECO:0000256" key="8">
    <source>
        <dbReference type="PIRSR" id="PIRSR016262-2"/>
    </source>
</evidence>
<evidence type="ECO:0000256" key="4">
    <source>
        <dbReference type="ARBA" id="ARBA00024732"/>
    </source>
</evidence>
<evidence type="ECO:0000313" key="12">
    <source>
        <dbReference type="Proteomes" id="UP000662857"/>
    </source>
</evidence>
<dbReference type="SUPFAM" id="SSF55681">
    <property type="entry name" value="Class II aaRS and biotin synthetases"/>
    <property type="match status" value="1"/>
</dbReference>
<dbReference type="NCBIfam" id="TIGR00214">
    <property type="entry name" value="lipB"/>
    <property type="match status" value="1"/>
</dbReference>
<dbReference type="PANTHER" id="PTHR10993">
    <property type="entry name" value="OCTANOYLTRANSFERASE"/>
    <property type="match status" value="1"/>
</dbReference>
<dbReference type="InterPro" id="IPR045864">
    <property type="entry name" value="aa-tRNA-synth_II/BPL/LPL"/>
</dbReference>
<feature type="site" description="Lowers pKa of active site Cys" evidence="5 9">
    <location>
        <position position="146"/>
    </location>
</feature>
<dbReference type="InterPro" id="IPR004143">
    <property type="entry name" value="BPL_LPL_catalytic"/>
</dbReference>
<dbReference type="Pfam" id="PF21948">
    <property type="entry name" value="LplA-B_cat"/>
    <property type="match status" value="1"/>
</dbReference>
<dbReference type="InterPro" id="IPR020605">
    <property type="entry name" value="Octanoyltransferase_CS"/>
</dbReference>
<feature type="binding site" evidence="5 8">
    <location>
        <begin position="149"/>
        <end position="151"/>
    </location>
    <ligand>
        <name>substrate</name>
    </ligand>
</feature>
<evidence type="ECO:0000256" key="6">
    <source>
        <dbReference type="PIRNR" id="PIRNR016262"/>
    </source>
</evidence>
<evidence type="ECO:0000256" key="2">
    <source>
        <dbReference type="ARBA" id="ARBA00022679"/>
    </source>
</evidence>
<dbReference type="AlphaFoldDB" id="A0A895YF68"/>
<evidence type="ECO:0000256" key="9">
    <source>
        <dbReference type="PIRSR" id="PIRSR016262-3"/>
    </source>
</evidence>
<keyword evidence="5" id="KW-0963">Cytoplasm</keyword>
<name>A0A895YF68_9ACTN</name>
<sequence length="216" mass="23187">MTSTLPALATRHLSVLDYEVAWDEQRRLHAAVVAGEAPDTVLLLEHPSVYTAGKRTQPWDRPTDGTPVVETDRGGQITWHGPGQLIGYPIVHLPAEGGRPRDVVAYVRRVEQVLIDACADLGVTTTRVKGRSGVWVPADGRGPERKIASIGVRVSRGVSMHGFALNCDCDLSYFGRIVPCGISDAGMTSLTAELGRPVPVTEVTPVVEGHLPTLLS</sequence>
<keyword evidence="12" id="KW-1185">Reference proteome</keyword>
<dbReference type="UniPathway" id="UPA00538">
    <property type="reaction ID" value="UER00592"/>
</dbReference>
<comment type="function">
    <text evidence="4 5 6">Catalyzes the transfer of endogenously produced octanoic acid from octanoyl-acyl-carrier-protein onto the lipoyl domains of lipoate-dependent enzymes. Lipoyl-ACP can also act as a substrate although octanoyl-ACP is likely to be the physiological substrate.</text>
</comment>
<dbReference type="HAMAP" id="MF_00013">
    <property type="entry name" value="LipB"/>
    <property type="match status" value="1"/>
</dbReference>
<evidence type="ECO:0000256" key="7">
    <source>
        <dbReference type="PIRSR" id="PIRSR016262-1"/>
    </source>
</evidence>
<dbReference type="Gene3D" id="3.30.930.10">
    <property type="entry name" value="Bira Bifunctional Protein, Domain 2"/>
    <property type="match status" value="1"/>
</dbReference>
<keyword evidence="2 5" id="KW-0808">Transferase</keyword>
<dbReference type="PIRSF" id="PIRSF016262">
    <property type="entry name" value="LPLase"/>
    <property type="match status" value="1"/>
</dbReference>
<feature type="binding site" evidence="5 8">
    <location>
        <begin position="162"/>
        <end position="164"/>
    </location>
    <ligand>
        <name>substrate</name>
    </ligand>
</feature>
<dbReference type="CDD" id="cd16444">
    <property type="entry name" value="LipB"/>
    <property type="match status" value="1"/>
</dbReference>
<evidence type="ECO:0000256" key="1">
    <source>
        <dbReference type="ARBA" id="ARBA00004821"/>
    </source>
</evidence>
<comment type="similarity">
    <text evidence="5 6">Belongs to the LipB family.</text>
</comment>
<feature type="binding site" evidence="5 8">
    <location>
        <begin position="73"/>
        <end position="80"/>
    </location>
    <ligand>
        <name>substrate</name>
    </ligand>
</feature>
<evidence type="ECO:0000313" key="11">
    <source>
        <dbReference type="EMBL" id="QSB16457.1"/>
    </source>
</evidence>
<reference evidence="11" key="1">
    <citation type="submission" date="2021-02" db="EMBL/GenBank/DDBJ databases">
        <title>Natrosporangium hydrolyticum gen. nov., sp. nov, a haloalkaliphilic actinobacterium from a soda solonchak soil.</title>
        <authorList>
            <person name="Sorokin D.Y."/>
            <person name="Khijniak T.V."/>
            <person name="Zakharycheva A.P."/>
            <person name="Boueva O.V."/>
            <person name="Ariskina E.V."/>
            <person name="Hahnke R.L."/>
            <person name="Bunk B."/>
            <person name="Sproer C."/>
            <person name="Schumann P."/>
            <person name="Evtushenko L.I."/>
            <person name="Kublanov I.V."/>
        </authorList>
    </citation>
    <scope>NUCLEOTIDE SEQUENCE</scope>
    <source>
        <strain evidence="11">DSM 106523</strain>
    </source>
</reference>
<comment type="catalytic activity">
    <reaction evidence="5 6">
        <text>octanoyl-[ACP] + L-lysyl-[protein] = N(6)-octanoyl-L-lysyl-[protein] + holo-[ACP] + H(+)</text>
        <dbReference type="Rhea" id="RHEA:17665"/>
        <dbReference type="Rhea" id="RHEA-COMP:9636"/>
        <dbReference type="Rhea" id="RHEA-COMP:9685"/>
        <dbReference type="Rhea" id="RHEA-COMP:9752"/>
        <dbReference type="Rhea" id="RHEA-COMP:9928"/>
        <dbReference type="ChEBI" id="CHEBI:15378"/>
        <dbReference type="ChEBI" id="CHEBI:29969"/>
        <dbReference type="ChEBI" id="CHEBI:64479"/>
        <dbReference type="ChEBI" id="CHEBI:78463"/>
        <dbReference type="ChEBI" id="CHEBI:78809"/>
        <dbReference type="EC" id="2.3.1.181"/>
    </reaction>
</comment>
<keyword evidence="3 5" id="KW-0012">Acyltransferase</keyword>
<dbReference type="GO" id="GO:0009249">
    <property type="term" value="P:protein lipoylation"/>
    <property type="evidence" value="ECO:0007669"/>
    <property type="project" value="InterPro"/>
</dbReference>
<gene>
    <name evidence="5 11" type="primary">lipB</name>
    <name evidence="11" type="ORF">JQS43_09335</name>
</gene>
<dbReference type="GO" id="GO:0005737">
    <property type="term" value="C:cytoplasm"/>
    <property type="evidence" value="ECO:0007669"/>
    <property type="project" value="UniProtKB-SubCell"/>
</dbReference>
<protein>
    <recommendedName>
        <fullName evidence="5 6">Octanoyltransferase</fullName>
        <ecNumber evidence="5 6">2.3.1.181</ecNumber>
    </recommendedName>
    <alternativeName>
        <fullName evidence="5">Lipoate-protein ligase B</fullName>
    </alternativeName>
    <alternativeName>
        <fullName evidence="5">Lipoyl/octanoyl transferase</fullName>
    </alternativeName>
    <alternativeName>
        <fullName evidence="5">Octanoyl-[acyl-carrier-protein]-protein N-octanoyltransferase</fullName>
    </alternativeName>
</protein>
<comment type="pathway">
    <text evidence="1 5 6">Protein modification; protein lipoylation via endogenous pathway; protein N(6)-(lipoyl)lysine from octanoyl-[acyl-carrier-protein]: step 1/2.</text>
</comment>
<comment type="miscellaneous">
    <text evidence="5">In the reaction, the free carboxyl group of octanoic acid is attached via an amide linkage to the epsilon-amino group of a specific lysine residue of lipoyl domains of lipoate-dependent enzymes.</text>
</comment>
<organism evidence="11 12">
    <name type="scientific">Natronosporangium hydrolyticum</name>
    <dbReference type="NCBI Taxonomy" id="2811111"/>
    <lineage>
        <taxon>Bacteria</taxon>
        <taxon>Bacillati</taxon>
        <taxon>Actinomycetota</taxon>
        <taxon>Actinomycetes</taxon>
        <taxon>Micromonosporales</taxon>
        <taxon>Micromonosporaceae</taxon>
        <taxon>Natronosporangium</taxon>
    </lineage>
</organism>
<dbReference type="GO" id="GO:0033819">
    <property type="term" value="F:lipoyl(octanoyl) transferase activity"/>
    <property type="evidence" value="ECO:0007669"/>
    <property type="project" value="UniProtKB-EC"/>
</dbReference>
<evidence type="ECO:0000256" key="5">
    <source>
        <dbReference type="HAMAP-Rule" id="MF_00013"/>
    </source>
</evidence>
<comment type="subcellular location">
    <subcellularLocation>
        <location evidence="5">Cytoplasm</location>
    </subcellularLocation>
</comment>
<dbReference type="PANTHER" id="PTHR10993:SF7">
    <property type="entry name" value="LIPOYLTRANSFERASE 2, MITOCHONDRIAL-RELATED"/>
    <property type="match status" value="1"/>
</dbReference>
<proteinExistence type="inferred from homology"/>
<dbReference type="Proteomes" id="UP000662857">
    <property type="component" value="Chromosome"/>
</dbReference>
<dbReference type="KEGG" id="nhy:JQS43_09335"/>